<protein>
    <submittedName>
        <fullName evidence="1">YbjN domain-containing protein</fullName>
    </submittedName>
</protein>
<dbReference type="AlphaFoldDB" id="A0A848C778"/>
<organism evidence="1 2">
    <name type="scientific">Desulfovibrio piger</name>
    <dbReference type="NCBI Taxonomy" id="901"/>
    <lineage>
        <taxon>Bacteria</taxon>
        <taxon>Pseudomonadati</taxon>
        <taxon>Thermodesulfobacteriota</taxon>
        <taxon>Desulfovibrionia</taxon>
        <taxon>Desulfovibrionales</taxon>
        <taxon>Desulfovibrionaceae</taxon>
        <taxon>Desulfovibrio</taxon>
    </lineage>
</organism>
<name>A0A848C778_9BACT</name>
<gene>
    <name evidence="1" type="ORF">HF854_00995</name>
</gene>
<dbReference type="RefSeq" id="WP_168934614.1">
    <property type="nucleotide sequence ID" value="NZ_JABAFY010000002.1"/>
</dbReference>
<evidence type="ECO:0000313" key="2">
    <source>
        <dbReference type="Proteomes" id="UP000522333"/>
    </source>
</evidence>
<comment type="caution">
    <text evidence="1">The sequence shown here is derived from an EMBL/GenBank/DDBJ whole genome shotgun (WGS) entry which is preliminary data.</text>
</comment>
<evidence type="ECO:0000313" key="1">
    <source>
        <dbReference type="EMBL" id="NME51132.1"/>
    </source>
</evidence>
<dbReference type="EMBL" id="JABAFY010000002">
    <property type="protein sequence ID" value="NME51132.1"/>
    <property type="molecule type" value="Genomic_DNA"/>
</dbReference>
<accession>A0A848C778</accession>
<dbReference type="Proteomes" id="UP000522333">
    <property type="component" value="Unassembled WGS sequence"/>
</dbReference>
<dbReference type="InterPro" id="IPR019660">
    <property type="entry name" value="Put_sensory_transdc_reg_YbjN"/>
</dbReference>
<proteinExistence type="predicted"/>
<sequence length="134" mass="15323">MDKKFCFDALAEEGFQPEIDEDGDISFLAGEISLSLILDEEDKDFFSLVCAFEVDDMDQLELFYSAASEASREYRIAKAYIGEIEDECFEIRFCVEGLATPELFRSNLRRYVELLLDMQESVFGACEEDDSDAE</sequence>
<dbReference type="Pfam" id="PF10722">
    <property type="entry name" value="YbjN"/>
    <property type="match status" value="1"/>
</dbReference>
<reference evidence="1 2" key="1">
    <citation type="submission" date="2020-04" db="EMBL/GenBank/DDBJ databases">
        <authorList>
            <person name="Hitch T.C.A."/>
            <person name="Wylensek D."/>
            <person name="Clavel T."/>
        </authorList>
    </citation>
    <scope>NUCLEOTIDE SEQUENCE [LARGE SCALE GENOMIC DNA]</scope>
    <source>
        <strain evidence="1 2">PG-251-APC-1</strain>
    </source>
</reference>